<evidence type="ECO:0000313" key="7">
    <source>
        <dbReference type="Proteomes" id="UP000324233"/>
    </source>
</evidence>
<dbReference type="KEGG" id="agv:OJF2_71500"/>
<dbReference type="Proteomes" id="UP000324233">
    <property type="component" value="Chromosome"/>
</dbReference>
<organism evidence="6 7">
    <name type="scientific">Aquisphaera giovannonii</name>
    <dbReference type="NCBI Taxonomy" id="406548"/>
    <lineage>
        <taxon>Bacteria</taxon>
        <taxon>Pseudomonadati</taxon>
        <taxon>Planctomycetota</taxon>
        <taxon>Planctomycetia</taxon>
        <taxon>Isosphaerales</taxon>
        <taxon>Isosphaeraceae</taxon>
        <taxon>Aquisphaera</taxon>
    </lineage>
</organism>
<dbReference type="SUPFAM" id="SSF53223">
    <property type="entry name" value="Aminoacid dehydrogenase-like, N-terminal domain"/>
    <property type="match status" value="1"/>
</dbReference>
<reference evidence="6 7" key="1">
    <citation type="submission" date="2019-08" db="EMBL/GenBank/DDBJ databases">
        <title>Deep-cultivation of Planctomycetes and their phenomic and genomic characterization uncovers novel biology.</title>
        <authorList>
            <person name="Wiegand S."/>
            <person name="Jogler M."/>
            <person name="Boedeker C."/>
            <person name="Pinto D."/>
            <person name="Vollmers J."/>
            <person name="Rivas-Marin E."/>
            <person name="Kohn T."/>
            <person name="Peeters S.H."/>
            <person name="Heuer A."/>
            <person name="Rast P."/>
            <person name="Oberbeckmann S."/>
            <person name="Bunk B."/>
            <person name="Jeske O."/>
            <person name="Meyerdierks A."/>
            <person name="Storesund J.E."/>
            <person name="Kallscheuer N."/>
            <person name="Luecker S."/>
            <person name="Lage O.M."/>
            <person name="Pohl T."/>
            <person name="Merkel B.J."/>
            <person name="Hornburger P."/>
            <person name="Mueller R.-W."/>
            <person name="Bruemmer F."/>
            <person name="Labrenz M."/>
            <person name="Spormann A.M."/>
            <person name="Op den Camp H."/>
            <person name="Overmann J."/>
            <person name="Amann R."/>
            <person name="Jetten M.S.M."/>
            <person name="Mascher T."/>
            <person name="Medema M.H."/>
            <person name="Devos D.P."/>
            <person name="Kaster A.-K."/>
            <person name="Ovreas L."/>
            <person name="Rohde M."/>
            <person name="Galperin M.Y."/>
            <person name="Jogler C."/>
        </authorList>
    </citation>
    <scope>NUCLEOTIDE SEQUENCE [LARGE SCALE GENOMIC DNA]</scope>
    <source>
        <strain evidence="6 7">OJF2</strain>
    </source>
</reference>
<dbReference type="InterPro" id="IPR022893">
    <property type="entry name" value="Shikimate_DH_fam"/>
</dbReference>
<feature type="region of interest" description="Disordered" evidence="4">
    <location>
        <begin position="504"/>
        <end position="524"/>
    </location>
</feature>
<sequence>MYVSKNLLPREATAPPRALHSLVASTSRPGVGGDLAARARGAAWLLVRADLCGDVPAAWLRERFPGRLIYALRTRASGGDADPSDPGRGGRLAEAAGAFDLVELEPQDLRPETLAAVPPPRRLVCWRGPGEGLRGLQDRLRWLTGAEAALYRLVVDAADVRDGLPPIELLHRARRSDLVAYADGEAGLWSRVASAALDAPMVFGTVEGDAAAEPGGPAVGRLVEDFGLPRVGPVRQLFGFAGDPAARSLSPRLHNAAYRASGLPALFLPFLVGEFDAFWSAIVASGALERLGLPLRGLTVAAPNKARSKAVAAVISPAARRSDSANLLAFRHGHWVADTTDPCGVLEPLARRGFAVAGRRAAVIGCGGSGRAIAAALSKAGARVVLANRGRARGEAASRLLGLPLVALKELSAAAVDILINATPVGRGGEPPPVDVGGLRPGCAVVDLVYAGDPTPLAERAGAAGALVIEGLEVLAVQAARQFTKMTGRPMPPGLAEGMLGLEHAPERNSRGVDRRHPILTPGA</sequence>
<dbReference type="SUPFAM" id="SSF51735">
    <property type="entry name" value="NAD(P)-binding Rossmann-fold domains"/>
    <property type="match status" value="1"/>
</dbReference>
<dbReference type="PANTHER" id="PTHR21089">
    <property type="entry name" value="SHIKIMATE DEHYDROGENASE"/>
    <property type="match status" value="1"/>
</dbReference>
<dbReference type="Gene3D" id="3.40.50.720">
    <property type="entry name" value="NAD(P)-binding Rossmann-like Domain"/>
    <property type="match status" value="1"/>
</dbReference>
<evidence type="ECO:0000256" key="4">
    <source>
        <dbReference type="SAM" id="MobiDB-lite"/>
    </source>
</evidence>
<feature type="compositionally biased region" description="Basic and acidic residues" evidence="4">
    <location>
        <begin position="504"/>
        <end position="517"/>
    </location>
</feature>
<dbReference type="Pfam" id="PF08501">
    <property type="entry name" value="Shikimate_dh_N"/>
    <property type="match status" value="1"/>
</dbReference>
<dbReference type="Gene3D" id="3.20.20.70">
    <property type="entry name" value="Aldolase class I"/>
    <property type="match status" value="1"/>
</dbReference>
<feature type="domain" description="Shikimate dehydrogenase substrate binding N-terminal" evidence="5">
    <location>
        <begin position="242"/>
        <end position="327"/>
    </location>
</feature>
<dbReference type="GO" id="GO:0003855">
    <property type="term" value="F:3-dehydroquinate dehydratase activity"/>
    <property type="evidence" value="ECO:0007669"/>
    <property type="project" value="InterPro"/>
</dbReference>
<dbReference type="GO" id="GO:0004764">
    <property type="term" value="F:shikimate 3-dehydrogenase (NADP+) activity"/>
    <property type="evidence" value="ECO:0007669"/>
    <property type="project" value="UniProtKB-EC"/>
</dbReference>
<evidence type="ECO:0000256" key="1">
    <source>
        <dbReference type="ARBA" id="ARBA00004871"/>
    </source>
</evidence>
<evidence type="ECO:0000313" key="6">
    <source>
        <dbReference type="EMBL" id="QEH38547.1"/>
    </source>
</evidence>
<comment type="pathway">
    <text evidence="1">Metabolic intermediate biosynthesis; chorismate biosynthesis; chorismate from D-erythrose 4-phosphate and phosphoenolpyruvate: step 4/7.</text>
</comment>
<dbReference type="InterPro" id="IPR001381">
    <property type="entry name" value="DHquinase_I"/>
</dbReference>
<dbReference type="GO" id="GO:0019632">
    <property type="term" value="P:shikimate metabolic process"/>
    <property type="evidence" value="ECO:0007669"/>
    <property type="project" value="TreeGrafter"/>
</dbReference>
<dbReference type="CDD" id="cd01065">
    <property type="entry name" value="NAD_bind_Shikimate_DH"/>
    <property type="match status" value="1"/>
</dbReference>
<gene>
    <name evidence="6" type="primary">aroE_2</name>
    <name evidence="6" type="ORF">OJF2_71500</name>
</gene>
<dbReference type="Gene3D" id="3.40.50.10860">
    <property type="entry name" value="Leucine Dehydrogenase, chain A, domain 1"/>
    <property type="match status" value="1"/>
</dbReference>
<evidence type="ECO:0000256" key="3">
    <source>
        <dbReference type="ARBA" id="ARBA00023141"/>
    </source>
</evidence>
<dbReference type="InterPro" id="IPR036291">
    <property type="entry name" value="NAD(P)-bd_dom_sf"/>
</dbReference>
<dbReference type="SUPFAM" id="SSF51569">
    <property type="entry name" value="Aldolase"/>
    <property type="match status" value="1"/>
</dbReference>
<dbReference type="Pfam" id="PF01487">
    <property type="entry name" value="DHquinase_I"/>
    <property type="match status" value="1"/>
</dbReference>
<proteinExistence type="predicted"/>
<name>A0A5B9WDG6_9BACT</name>
<protein>
    <submittedName>
        <fullName evidence="6">Shikimate dehydrogenase</fullName>
        <ecNumber evidence="6">1.1.1.25</ecNumber>
    </submittedName>
</protein>
<evidence type="ECO:0000256" key="2">
    <source>
        <dbReference type="ARBA" id="ARBA00023002"/>
    </source>
</evidence>
<dbReference type="GO" id="GO:0009073">
    <property type="term" value="P:aromatic amino acid family biosynthetic process"/>
    <property type="evidence" value="ECO:0007669"/>
    <property type="project" value="UniProtKB-KW"/>
</dbReference>
<dbReference type="InterPro" id="IPR046346">
    <property type="entry name" value="Aminoacid_DH-like_N_sf"/>
</dbReference>
<evidence type="ECO:0000259" key="5">
    <source>
        <dbReference type="Pfam" id="PF08501"/>
    </source>
</evidence>
<dbReference type="InterPro" id="IPR013708">
    <property type="entry name" value="Shikimate_DH-bd_N"/>
</dbReference>
<accession>A0A5B9WDG6</accession>
<dbReference type="EC" id="1.1.1.25" evidence="6"/>
<keyword evidence="3" id="KW-0057">Aromatic amino acid biosynthesis</keyword>
<keyword evidence="2 6" id="KW-0560">Oxidoreductase</keyword>
<dbReference type="PANTHER" id="PTHR21089:SF1">
    <property type="entry name" value="BIFUNCTIONAL 3-DEHYDROQUINATE DEHYDRATASE_SHIKIMATE DEHYDROGENASE, CHLOROPLASTIC"/>
    <property type="match status" value="1"/>
</dbReference>
<keyword evidence="3" id="KW-0028">Amino-acid biosynthesis</keyword>
<keyword evidence="7" id="KW-1185">Reference proteome</keyword>
<dbReference type="GO" id="GO:0009423">
    <property type="term" value="P:chorismate biosynthetic process"/>
    <property type="evidence" value="ECO:0007669"/>
    <property type="project" value="TreeGrafter"/>
</dbReference>
<dbReference type="InterPro" id="IPR013785">
    <property type="entry name" value="Aldolase_TIM"/>
</dbReference>
<dbReference type="AlphaFoldDB" id="A0A5B9WDG6"/>
<dbReference type="EMBL" id="CP042997">
    <property type="protein sequence ID" value="QEH38547.1"/>
    <property type="molecule type" value="Genomic_DNA"/>
</dbReference>